<dbReference type="Proteomes" id="UP000230202">
    <property type="component" value="Unassembled WGS sequence"/>
</dbReference>
<dbReference type="EMBL" id="MEIL01000029">
    <property type="protein sequence ID" value="PIT38470.1"/>
    <property type="molecule type" value="Genomic_DNA"/>
</dbReference>
<evidence type="ECO:0000256" key="16">
    <source>
        <dbReference type="ARBA" id="ARBA00042798"/>
    </source>
</evidence>
<sequence>MNTDKLVEVVAGVLYNPQGEFLLSSRPAGKAYAGYWEFAGGKVETGETYLTALQREFKEELGIDVIQATPWLTKIHKYEHAHVHLHFYRIGARQWRGQLCAREQQSWCWQQPGKLTVTPMLPANAPILAALSIPTRMRGQFNTGFHTVSAQEPQLKILPYHSGIAAAVSIYAPANQLQYLAQQHPIDHIWAICSSREQWQQAQSAAAIIWPISSIDDIKLLLTLLQQEPSSVPVMVFQKKTGLTTPQPDWMNLGAHGIIHELE</sequence>
<evidence type="ECO:0000256" key="1">
    <source>
        <dbReference type="ARBA" id="ARBA00001946"/>
    </source>
</evidence>
<comment type="cofactor">
    <cofactor evidence="1">
        <name>Mg(2+)</name>
        <dbReference type="ChEBI" id="CHEBI:18420"/>
    </cofactor>
</comment>
<evidence type="ECO:0000256" key="3">
    <source>
        <dbReference type="ARBA" id="ARBA00022457"/>
    </source>
</evidence>
<evidence type="ECO:0000256" key="15">
    <source>
        <dbReference type="ARBA" id="ARBA00041979"/>
    </source>
</evidence>
<dbReference type="GO" id="GO:0044716">
    <property type="term" value="F:8-oxo-GDP phosphatase activity"/>
    <property type="evidence" value="ECO:0007669"/>
    <property type="project" value="TreeGrafter"/>
</dbReference>
<dbReference type="AlphaFoldDB" id="A0A2N9X5L7"/>
<dbReference type="GO" id="GO:0006260">
    <property type="term" value="P:DNA replication"/>
    <property type="evidence" value="ECO:0007669"/>
    <property type="project" value="UniProtKB-KW"/>
</dbReference>
<dbReference type="Gene3D" id="3.90.79.10">
    <property type="entry name" value="Nucleoside Triphosphate Pyrophosphohydrolase"/>
    <property type="match status" value="1"/>
</dbReference>
<evidence type="ECO:0000256" key="7">
    <source>
        <dbReference type="ARBA" id="ARBA00022801"/>
    </source>
</evidence>
<dbReference type="InterPro" id="IPR047127">
    <property type="entry name" value="MutT-like"/>
</dbReference>
<keyword evidence="7" id="KW-0378">Hydrolase</keyword>
<protein>
    <recommendedName>
        <fullName evidence="13">8-oxo-dGTP diphosphatase</fullName>
        <ecNumber evidence="12">3.6.1.55</ecNumber>
    </recommendedName>
    <alternativeName>
        <fullName evidence="16">7,8-dihydro-8-oxoguanine-triphosphatase</fullName>
    </alternativeName>
    <alternativeName>
        <fullName evidence="15">Mutator protein MutT</fullName>
    </alternativeName>
    <alternativeName>
        <fullName evidence="14">dGTP pyrophosphohydrolase</fullName>
    </alternativeName>
</protein>
<dbReference type="RefSeq" id="WP_100152403.1">
    <property type="nucleotide sequence ID" value="NZ_MEIL01000029.1"/>
</dbReference>
<dbReference type="CDD" id="cd03425">
    <property type="entry name" value="NUDIX_MutT_NudA_like"/>
    <property type="match status" value="1"/>
</dbReference>
<evidence type="ECO:0000256" key="2">
    <source>
        <dbReference type="ARBA" id="ARBA00005582"/>
    </source>
</evidence>
<dbReference type="PANTHER" id="PTHR47707">
    <property type="entry name" value="8-OXO-DGTP DIPHOSPHATASE"/>
    <property type="match status" value="1"/>
</dbReference>
<dbReference type="PROSITE" id="PS00893">
    <property type="entry name" value="NUDIX_BOX"/>
    <property type="match status" value="1"/>
</dbReference>
<dbReference type="GO" id="GO:0006281">
    <property type="term" value="P:DNA repair"/>
    <property type="evidence" value="ECO:0007669"/>
    <property type="project" value="UniProtKB-KW"/>
</dbReference>
<dbReference type="Pfam" id="PF00293">
    <property type="entry name" value="NUDIX"/>
    <property type="match status" value="1"/>
</dbReference>
<proteinExistence type="inferred from homology"/>
<reference evidence="18" key="1">
    <citation type="journal article" date="2017" name="MBio">
        <title>Type VI secretion-mediated competition in the bee gut microbiome.</title>
        <authorList>
            <person name="Steele M.I."/>
            <person name="Kwong W.K."/>
            <person name="Powell J.E."/>
            <person name="Whiteley M."/>
            <person name="Moran N.A."/>
        </authorList>
    </citation>
    <scope>NUCLEOTIDE SEQUENCE [LARGE SCALE GENOMIC DNA]</scope>
    <source>
        <strain evidence="18">WkB273</strain>
    </source>
</reference>
<keyword evidence="9" id="KW-0234">DNA repair</keyword>
<comment type="caution">
    <text evidence="18">The sequence shown here is derived from an EMBL/GenBank/DDBJ whole genome shotgun (WGS) entry which is preliminary data.</text>
</comment>
<dbReference type="SUPFAM" id="SSF55811">
    <property type="entry name" value="Nudix"/>
    <property type="match status" value="1"/>
</dbReference>
<evidence type="ECO:0000259" key="17">
    <source>
        <dbReference type="PROSITE" id="PS51462"/>
    </source>
</evidence>
<comment type="catalytic activity">
    <reaction evidence="10">
        <text>8-oxo-dGTP + H2O = 8-oxo-dGMP + diphosphate + H(+)</text>
        <dbReference type="Rhea" id="RHEA:31575"/>
        <dbReference type="ChEBI" id="CHEBI:15377"/>
        <dbReference type="ChEBI" id="CHEBI:15378"/>
        <dbReference type="ChEBI" id="CHEBI:33019"/>
        <dbReference type="ChEBI" id="CHEBI:63224"/>
        <dbReference type="ChEBI" id="CHEBI:77896"/>
        <dbReference type="EC" id="3.6.1.55"/>
    </reaction>
</comment>
<evidence type="ECO:0000313" key="18">
    <source>
        <dbReference type="EMBL" id="PIT38470.1"/>
    </source>
</evidence>
<evidence type="ECO:0000256" key="12">
    <source>
        <dbReference type="ARBA" id="ARBA00038905"/>
    </source>
</evidence>
<dbReference type="GO" id="GO:0046872">
    <property type="term" value="F:metal ion binding"/>
    <property type="evidence" value="ECO:0007669"/>
    <property type="project" value="UniProtKB-KW"/>
</dbReference>
<keyword evidence="8" id="KW-0460">Magnesium</keyword>
<evidence type="ECO:0000256" key="10">
    <source>
        <dbReference type="ARBA" id="ARBA00035861"/>
    </source>
</evidence>
<evidence type="ECO:0000256" key="6">
    <source>
        <dbReference type="ARBA" id="ARBA00022763"/>
    </source>
</evidence>
<evidence type="ECO:0000256" key="4">
    <source>
        <dbReference type="ARBA" id="ARBA00022705"/>
    </source>
</evidence>
<keyword evidence="5" id="KW-0479">Metal-binding</keyword>
<keyword evidence="6" id="KW-0227">DNA damage</keyword>
<organism evidence="18 19">
    <name type="scientific">Snodgrassella alvi</name>
    <dbReference type="NCBI Taxonomy" id="1196083"/>
    <lineage>
        <taxon>Bacteria</taxon>
        <taxon>Pseudomonadati</taxon>
        <taxon>Pseudomonadota</taxon>
        <taxon>Betaproteobacteria</taxon>
        <taxon>Neisseriales</taxon>
        <taxon>Neisseriaceae</taxon>
        <taxon>Snodgrassella</taxon>
    </lineage>
</organism>
<dbReference type="InterPro" id="IPR000086">
    <property type="entry name" value="NUDIX_hydrolase_dom"/>
</dbReference>
<evidence type="ECO:0000256" key="5">
    <source>
        <dbReference type="ARBA" id="ARBA00022723"/>
    </source>
</evidence>
<feature type="domain" description="Nudix hydrolase" evidence="17">
    <location>
        <begin position="5"/>
        <end position="135"/>
    </location>
</feature>
<dbReference type="PROSITE" id="PS51462">
    <property type="entry name" value="NUDIX"/>
    <property type="match status" value="1"/>
</dbReference>
<keyword evidence="3" id="KW-0515">Mutator protein</keyword>
<accession>A0A2N9X5L7</accession>
<evidence type="ECO:0000256" key="11">
    <source>
        <dbReference type="ARBA" id="ARBA00036904"/>
    </source>
</evidence>
<evidence type="ECO:0000256" key="13">
    <source>
        <dbReference type="ARBA" id="ARBA00040794"/>
    </source>
</evidence>
<keyword evidence="4" id="KW-0235">DNA replication</keyword>
<dbReference type="PANTHER" id="PTHR47707:SF1">
    <property type="entry name" value="NUDIX HYDROLASE FAMILY PROTEIN"/>
    <property type="match status" value="1"/>
</dbReference>
<evidence type="ECO:0000256" key="14">
    <source>
        <dbReference type="ARBA" id="ARBA00041592"/>
    </source>
</evidence>
<evidence type="ECO:0000256" key="8">
    <source>
        <dbReference type="ARBA" id="ARBA00022842"/>
    </source>
</evidence>
<evidence type="ECO:0000256" key="9">
    <source>
        <dbReference type="ARBA" id="ARBA00023204"/>
    </source>
</evidence>
<dbReference type="EC" id="3.6.1.55" evidence="12"/>
<dbReference type="InterPro" id="IPR020084">
    <property type="entry name" value="NUDIX_hydrolase_CS"/>
</dbReference>
<dbReference type="GO" id="GO:0035539">
    <property type="term" value="F:8-oxo-7,8-dihydrodeoxyguanosine triphosphate pyrophosphatase activity"/>
    <property type="evidence" value="ECO:0007669"/>
    <property type="project" value="UniProtKB-EC"/>
</dbReference>
<name>A0A2N9X5L7_9NEIS</name>
<comment type="similarity">
    <text evidence="2">Belongs to the Nudix hydrolase family.</text>
</comment>
<dbReference type="GO" id="GO:0008413">
    <property type="term" value="F:8-oxo-7,8-dihydroguanosine triphosphate pyrophosphatase activity"/>
    <property type="evidence" value="ECO:0007669"/>
    <property type="project" value="TreeGrafter"/>
</dbReference>
<evidence type="ECO:0000313" key="19">
    <source>
        <dbReference type="Proteomes" id="UP000230202"/>
    </source>
</evidence>
<dbReference type="InterPro" id="IPR015797">
    <property type="entry name" value="NUDIX_hydrolase-like_dom_sf"/>
</dbReference>
<dbReference type="GO" id="GO:0044715">
    <property type="term" value="F:8-oxo-dGDP phosphatase activity"/>
    <property type="evidence" value="ECO:0007669"/>
    <property type="project" value="TreeGrafter"/>
</dbReference>
<comment type="catalytic activity">
    <reaction evidence="11">
        <text>8-oxo-GTP + H2O = 8-oxo-GMP + diphosphate + H(+)</text>
        <dbReference type="Rhea" id="RHEA:67616"/>
        <dbReference type="ChEBI" id="CHEBI:15377"/>
        <dbReference type="ChEBI" id="CHEBI:15378"/>
        <dbReference type="ChEBI" id="CHEBI:33019"/>
        <dbReference type="ChEBI" id="CHEBI:143553"/>
        <dbReference type="ChEBI" id="CHEBI:145694"/>
    </reaction>
</comment>
<keyword evidence="19" id="KW-1185">Reference proteome</keyword>
<gene>
    <name evidence="18" type="ORF">BHC54_07965</name>
</gene>